<dbReference type="Proteomes" id="UP000239522">
    <property type="component" value="Unassembled WGS sequence"/>
</dbReference>
<dbReference type="InterPro" id="IPR013879">
    <property type="entry name" value="DUF1761"/>
</dbReference>
<name>A0A2S7L090_9FLAO</name>
<evidence type="ECO:0000313" key="2">
    <source>
        <dbReference type="EMBL" id="PQB08291.1"/>
    </source>
</evidence>
<sequence>MEMNFYIFFLAALVPLVIGFVWYGPLFGNAWMKELGFTKESLANKNIVLTLILSYVFSLFLAIFLLPATIHQMGVYSTLAGEPGFAESTGEAFTYFQDFLSNYGDRFRTFKHGALHGVLSGLFLAMPVIAIIAMFERKSVKYVAINAGYWIVTLAIMGGLICQFGM</sequence>
<dbReference type="OrthoDB" id="333057at2"/>
<comment type="caution">
    <text evidence="2">The sequence shown here is derived from an EMBL/GenBank/DDBJ whole genome shotgun (WGS) entry which is preliminary data.</text>
</comment>
<feature type="transmembrane region" description="Helical" evidence="1">
    <location>
        <begin position="114"/>
        <end position="135"/>
    </location>
</feature>
<evidence type="ECO:0000313" key="3">
    <source>
        <dbReference type="Proteomes" id="UP000239522"/>
    </source>
</evidence>
<evidence type="ECO:0000256" key="1">
    <source>
        <dbReference type="SAM" id="Phobius"/>
    </source>
</evidence>
<organism evidence="2 3">
    <name type="scientific">Polaribacter filamentus</name>
    <dbReference type="NCBI Taxonomy" id="53483"/>
    <lineage>
        <taxon>Bacteria</taxon>
        <taxon>Pseudomonadati</taxon>
        <taxon>Bacteroidota</taxon>
        <taxon>Flavobacteriia</taxon>
        <taxon>Flavobacteriales</taxon>
        <taxon>Flavobacteriaceae</taxon>
    </lineage>
</organism>
<dbReference type="Pfam" id="PF08570">
    <property type="entry name" value="DUF1761"/>
    <property type="match status" value="1"/>
</dbReference>
<dbReference type="AlphaFoldDB" id="A0A2S7L090"/>
<keyword evidence="3" id="KW-1185">Reference proteome</keyword>
<feature type="transmembrane region" description="Helical" evidence="1">
    <location>
        <begin position="6"/>
        <end position="26"/>
    </location>
</feature>
<keyword evidence="1" id="KW-0472">Membrane</keyword>
<protein>
    <recommendedName>
        <fullName evidence="4">DUF1761 domain-containing protein</fullName>
    </recommendedName>
</protein>
<keyword evidence="1" id="KW-1133">Transmembrane helix</keyword>
<gene>
    <name evidence="2" type="ORF">BST83_15020</name>
</gene>
<evidence type="ECO:0008006" key="4">
    <source>
        <dbReference type="Google" id="ProtNLM"/>
    </source>
</evidence>
<reference evidence="2 3" key="1">
    <citation type="submission" date="2016-11" db="EMBL/GenBank/DDBJ databases">
        <title>Trade-off between light-utilization and light-protection in marine flavobacteria.</title>
        <authorList>
            <person name="Kumagai Y."/>
        </authorList>
    </citation>
    <scope>NUCLEOTIDE SEQUENCE [LARGE SCALE GENOMIC DNA]</scope>
    <source>
        <strain evidence="2 3">ATCC 700397</strain>
    </source>
</reference>
<keyword evidence="1" id="KW-0812">Transmembrane</keyword>
<feature type="transmembrane region" description="Helical" evidence="1">
    <location>
        <begin position="47"/>
        <end position="70"/>
    </location>
</feature>
<dbReference type="EMBL" id="MQUA01000013">
    <property type="protein sequence ID" value="PQB08291.1"/>
    <property type="molecule type" value="Genomic_DNA"/>
</dbReference>
<proteinExistence type="predicted"/>
<accession>A0A2S7L090</accession>
<feature type="transmembrane region" description="Helical" evidence="1">
    <location>
        <begin position="142"/>
        <end position="161"/>
    </location>
</feature>
<dbReference type="RefSeq" id="WP_104810493.1">
    <property type="nucleotide sequence ID" value="NZ_MQUA01000013.1"/>
</dbReference>